<gene>
    <name evidence="2" type="ORF">SAMN04488094_101742</name>
</gene>
<protein>
    <submittedName>
        <fullName evidence="2">Porin</fullName>
    </submittedName>
</protein>
<evidence type="ECO:0000259" key="1">
    <source>
        <dbReference type="Pfam" id="PF13609"/>
    </source>
</evidence>
<dbReference type="Pfam" id="PF13609">
    <property type="entry name" value="Porin_4"/>
    <property type="match status" value="1"/>
</dbReference>
<keyword evidence="3" id="KW-1185">Reference proteome</keyword>
<evidence type="ECO:0000313" key="2">
    <source>
        <dbReference type="EMBL" id="SFB84591.1"/>
    </source>
</evidence>
<dbReference type="STRING" id="441112.SAMN04488094_101742"/>
<dbReference type="SUPFAM" id="SSF56935">
    <property type="entry name" value="Porins"/>
    <property type="match status" value="1"/>
</dbReference>
<organism evidence="2 3">
    <name type="scientific">Tropicimonas isoalkanivorans</name>
    <dbReference type="NCBI Taxonomy" id="441112"/>
    <lineage>
        <taxon>Bacteria</taxon>
        <taxon>Pseudomonadati</taxon>
        <taxon>Pseudomonadota</taxon>
        <taxon>Alphaproteobacteria</taxon>
        <taxon>Rhodobacterales</taxon>
        <taxon>Roseobacteraceae</taxon>
        <taxon>Tropicimonas</taxon>
    </lineage>
</organism>
<dbReference type="Gene3D" id="2.40.160.10">
    <property type="entry name" value="Porin"/>
    <property type="match status" value="1"/>
</dbReference>
<accession>A0A1I1EBV1</accession>
<reference evidence="2 3" key="1">
    <citation type="submission" date="2016-10" db="EMBL/GenBank/DDBJ databases">
        <authorList>
            <person name="de Groot N.N."/>
        </authorList>
    </citation>
    <scope>NUCLEOTIDE SEQUENCE [LARGE SCALE GENOMIC DNA]</scope>
    <source>
        <strain evidence="2 3">DSM 19548</strain>
    </source>
</reference>
<dbReference type="EMBL" id="FOLG01000001">
    <property type="protein sequence ID" value="SFB84591.1"/>
    <property type="molecule type" value="Genomic_DNA"/>
</dbReference>
<dbReference type="Proteomes" id="UP000198728">
    <property type="component" value="Unassembled WGS sequence"/>
</dbReference>
<dbReference type="AlphaFoldDB" id="A0A1I1EBV1"/>
<dbReference type="GO" id="GO:0015288">
    <property type="term" value="F:porin activity"/>
    <property type="evidence" value="ECO:0007669"/>
    <property type="project" value="InterPro"/>
</dbReference>
<dbReference type="OrthoDB" id="974738at2"/>
<evidence type="ECO:0000313" key="3">
    <source>
        <dbReference type="Proteomes" id="UP000198728"/>
    </source>
</evidence>
<dbReference type="GO" id="GO:0016020">
    <property type="term" value="C:membrane"/>
    <property type="evidence" value="ECO:0007669"/>
    <property type="project" value="InterPro"/>
</dbReference>
<sequence length="163" mass="17375">MYLGYDDDAKSYGNLTDNGNSNCRIGLTLMQPAGSGLTFGMVLEAALGGPQCSGFAQVSDPIWIWQKTDIRKAEISLGGHFGTLFLGQGSMATDSVAARDLSGTALAGYVNRPDTAGSYSLRRRDGDLSGFTIGDVFKDYNGSTRKQIRYDTPGWNGLSLRGA</sequence>
<dbReference type="InterPro" id="IPR023614">
    <property type="entry name" value="Porin_dom_sf"/>
</dbReference>
<feature type="domain" description="Porin" evidence="1">
    <location>
        <begin position="3"/>
        <end position="161"/>
    </location>
</feature>
<name>A0A1I1EBV1_9RHOB</name>
<dbReference type="InterPro" id="IPR033900">
    <property type="entry name" value="Gram_neg_porin_domain"/>
</dbReference>
<proteinExistence type="predicted"/>